<keyword evidence="11" id="KW-0732">Signal</keyword>
<evidence type="ECO:0000256" key="4">
    <source>
        <dbReference type="ARBA" id="ARBA00022801"/>
    </source>
</evidence>
<evidence type="ECO:0000313" key="12">
    <source>
        <dbReference type="Proteomes" id="UP000087171"/>
    </source>
</evidence>
<dbReference type="AlphaFoldDB" id="A0A1S2XMQ3"/>
<evidence type="ECO:0000256" key="9">
    <source>
        <dbReference type="RuleBase" id="RU004336"/>
    </source>
</evidence>
<dbReference type="GO" id="GO:0042973">
    <property type="term" value="F:glucan endo-1,3-beta-D-glucosidase activity"/>
    <property type="evidence" value="ECO:0007669"/>
    <property type="project" value="UniProtKB-EC"/>
</dbReference>
<dbReference type="KEGG" id="cam:101497481"/>
<comment type="catalytic activity">
    <reaction evidence="1">
        <text>Hydrolysis of (1-&gt;3)-beta-D-glucosidic linkages in (1-&gt;3)-beta-D-glucans.</text>
        <dbReference type="EC" id="3.2.1.39"/>
    </reaction>
</comment>
<dbReference type="Pfam" id="PF00332">
    <property type="entry name" value="Glyco_hydro_17"/>
    <property type="match status" value="1"/>
</dbReference>
<sequence length="387" mass="42951">MFHTFISLTFSLYLLLSLLPTTTTTTTTLPSIGVTYSTSRQTSPSPPPPSQPPPSPSSPDRITTAMENLKLTTLRLEEPDPSIIRSLLYTNISIFLTIPNYMVTPIANNRSIARAWIYTHVLPFYPRAKITTISVGNAFLDVYPESINNLLPAISNVHVSLRDLGIRKISVSTSFSFVTAISSPFPPSSAQFQEPPGVNLMGPLLQFLTDTNSSFLINLYPYNLYRLRPEIPLGIALFQEHPFNFRDDFTTGVRYRNLFDIMVDAVVSAMALAGYETIPVVVTETGWPSSGNELDANSGYAEIYLRGLVKHLMSGAGTPLLKDGVRGVYLYELFDKEGNGRNWGVLYPNGSAKYRIDFSGESRSCVMNWINVGFLILLVVKVCCMVY</sequence>
<evidence type="ECO:0000256" key="6">
    <source>
        <dbReference type="ARBA" id="ARBA00033335"/>
    </source>
</evidence>
<feature type="signal peptide" evidence="11">
    <location>
        <begin position="1"/>
        <end position="24"/>
    </location>
</feature>
<evidence type="ECO:0000256" key="7">
    <source>
        <dbReference type="ARBA" id="ARBA00033417"/>
    </source>
</evidence>
<dbReference type="RefSeq" id="XP_004491054.1">
    <property type="nucleotide sequence ID" value="XM_004490997.3"/>
</dbReference>
<feature type="chain" id="PRO_5010164358" description="glucan endo-1,3-beta-D-glucosidase" evidence="11">
    <location>
        <begin position="25"/>
        <end position="387"/>
    </location>
</feature>
<reference evidence="13" key="2">
    <citation type="submission" date="2025-08" db="UniProtKB">
        <authorList>
            <consortium name="RefSeq"/>
        </authorList>
    </citation>
    <scope>IDENTIFICATION</scope>
    <source>
        <tissue evidence="13">Etiolated seedlings</tissue>
    </source>
</reference>
<dbReference type="eggNOG" id="ENOG502QQY2">
    <property type="taxonomic scope" value="Eukaryota"/>
</dbReference>
<evidence type="ECO:0000256" key="5">
    <source>
        <dbReference type="ARBA" id="ARBA00023295"/>
    </source>
</evidence>
<gene>
    <name evidence="13" type="primary">LOC101497481</name>
</gene>
<evidence type="ECO:0000256" key="1">
    <source>
        <dbReference type="ARBA" id="ARBA00000382"/>
    </source>
</evidence>
<proteinExistence type="inferred from homology"/>
<evidence type="ECO:0000313" key="13">
    <source>
        <dbReference type="RefSeq" id="XP_004491054.1"/>
    </source>
</evidence>
<dbReference type="SUPFAM" id="SSF51445">
    <property type="entry name" value="(Trans)glycosidases"/>
    <property type="match status" value="1"/>
</dbReference>
<feature type="compositionally biased region" description="Low complexity" evidence="10">
    <location>
        <begin position="30"/>
        <end position="43"/>
    </location>
</feature>
<keyword evidence="5 9" id="KW-0326">Glycosidase</keyword>
<dbReference type="Proteomes" id="UP000087171">
    <property type="component" value="Chromosome Ca2"/>
</dbReference>
<dbReference type="PaxDb" id="3827-XP_004491054.1"/>
<feature type="compositionally biased region" description="Pro residues" evidence="10">
    <location>
        <begin position="44"/>
        <end position="57"/>
    </location>
</feature>
<dbReference type="STRING" id="3827.A0A1S2XMQ3"/>
<dbReference type="InterPro" id="IPR017853">
    <property type="entry name" value="GH"/>
</dbReference>
<keyword evidence="4 9" id="KW-0378">Hydrolase</keyword>
<dbReference type="InterPro" id="IPR044965">
    <property type="entry name" value="Glyco_hydro_17_plant"/>
</dbReference>
<dbReference type="OrthoDB" id="1293114at2759"/>
<organism evidence="12 13">
    <name type="scientific">Cicer arietinum</name>
    <name type="common">Chickpea</name>
    <name type="synonym">Garbanzo</name>
    <dbReference type="NCBI Taxonomy" id="3827"/>
    <lineage>
        <taxon>Eukaryota</taxon>
        <taxon>Viridiplantae</taxon>
        <taxon>Streptophyta</taxon>
        <taxon>Embryophyta</taxon>
        <taxon>Tracheophyta</taxon>
        <taxon>Spermatophyta</taxon>
        <taxon>Magnoliopsida</taxon>
        <taxon>eudicotyledons</taxon>
        <taxon>Gunneridae</taxon>
        <taxon>Pentapetalae</taxon>
        <taxon>rosids</taxon>
        <taxon>fabids</taxon>
        <taxon>Fabales</taxon>
        <taxon>Fabaceae</taxon>
        <taxon>Papilionoideae</taxon>
        <taxon>50 kb inversion clade</taxon>
        <taxon>NPAAA clade</taxon>
        <taxon>Hologalegina</taxon>
        <taxon>IRL clade</taxon>
        <taxon>Cicereae</taxon>
        <taxon>Cicer</taxon>
    </lineage>
</organism>
<protein>
    <recommendedName>
        <fullName evidence="3">glucan endo-1,3-beta-D-glucosidase</fullName>
        <ecNumber evidence="3">3.2.1.39</ecNumber>
    </recommendedName>
    <alternativeName>
        <fullName evidence="6">(1-&gt;3)-beta-glucan endohydrolase</fullName>
    </alternativeName>
    <alternativeName>
        <fullName evidence="7">Beta-1,3-endoglucanase</fullName>
    </alternativeName>
</protein>
<feature type="region of interest" description="Disordered" evidence="10">
    <location>
        <begin position="30"/>
        <end position="59"/>
    </location>
</feature>
<dbReference type="Gene3D" id="3.20.20.80">
    <property type="entry name" value="Glycosidases"/>
    <property type="match status" value="1"/>
</dbReference>
<name>A0A1S2XMQ3_CICAR</name>
<evidence type="ECO:0000256" key="2">
    <source>
        <dbReference type="ARBA" id="ARBA00008773"/>
    </source>
</evidence>
<accession>A0A1S2XMQ3</accession>
<evidence type="ECO:0000256" key="8">
    <source>
        <dbReference type="RuleBase" id="RU004335"/>
    </source>
</evidence>
<dbReference type="GO" id="GO:0005975">
    <property type="term" value="P:carbohydrate metabolic process"/>
    <property type="evidence" value="ECO:0007669"/>
    <property type="project" value="InterPro"/>
</dbReference>
<evidence type="ECO:0000256" key="3">
    <source>
        <dbReference type="ARBA" id="ARBA00012780"/>
    </source>
</evidence>
<dbReference type="GeneID" id="101497481"/>
<evidence type="ECO:0000256" key="11">
    <source>
        <dbReference type="SAM" id="SignalP"/>
    </source>
</evidence>
<evidence type="ECO:0000256" key="10">
    <source>
        <dbReference type="SAM" id="MobiDB-lite"/>
    </source>
</evidence>
<comment type="similarity">
    <text evidence="2 8">Belongs to the glycosyl hydrolase 17 family.</text>
</comment>
<keyword evidence="12" id="KW-1185">Reference proteome</keyword>
<dbReference type="EC" id="3.2.1.39" evidence="3"/>
<dbReference type="InterPro" id="IPR000490">
    <property type="entry name" value="Glyco_hydro_17"/>
</dbReference>
<dbReference type="PROSITE" id="PS00587">
    <property type="entry name" value="GLYCOSYL_HYDROL_F17"/>
    <property type="match status" value="1"/>
</dbReference>
<dbReference type="PANTHER" id="PTHR32227">
    <property type="entry name" value="GLUCAN ENDO-1,3-BETA-GLUCOSIDASE BG1-RELATED-RELATED"/>
    <property type="match status" value="1"/>
</dbReference>
<reference evidence="12" key="1">
    <citation type="journal article" date="2013" name="Nat. Biotechnol.">
        <title>Draft genome sequence of chickpea (Cicer arietinum) provides a resource for trait improvement.</title>
        <authorList>
            <person name="Varshney R.K."/>
            <person name="Song C."/>
            <person name="Saxena R.K."/>
            <person name="Azam S."/>
            <person name="Yu S."/>
            <person name="Sharpe A.G."/>
            <person name="Cannon S."/>
            <person name="Baek J."/>
            <person name="Rosen B.D."/>
            <person name="Tar'an B."/>
            <person name="Millan T."/>
            <person name="Zhang X."/>
            <person name="Ramsay L.D."/>
            <person name="Iwata A."/>
            <person name="Wang Y."/>
            <person name="Nelson W."/>
            <person name="Farmer A.D."/>
            <person name="Gaur P.M."/>
            <person name="Soderlund C."/>
            <person name="Penmetsa R.V."/>
            <person name="Xu C."/>
            <person name="Bharti A.K."/>
            <person name="He W."/>
            <person name="Winter P."/>
            <person name="Zhao S."/>
            <person name="Hane J.K."/>
            <person name="Carrasquilla-Garcia N."/>
            <person name="Condie J.A."/>
            <person name="Upadhyaya H.D."/>
            <person name="Luo M.C."/>
            <person name="Thudi M."/>
            <person name="Gowda C.L."/>
            <person name="Singh N.P."/>
            <person name="Lichtenzveig J."/>
            <person name="Gali K.K."/>
            <person name="Rubio J."/>
            <person name="Nadarajan N."/>
            <person name="Dolezel J."/>
            <person name="Bansal K.C."/>
            <person name="Xu X."/>
            <person name="Edwards D."/>
            <person name="Zhang G."/>
            <person name="Kahl G."/>
            <person name="Gil J."/>
            <person name="Singh K.B."/>
            <person name="Datta S.K."/>
            <person name="Jackson S.A."/>
            <person name="Wang J."/>
            <person name="Cook D.R."/>
        </authorList>
    </citation>
    <scope>NUCLEOTIDE SEQUENCE [LARGE SCALE GENOMIC DNA]</scope>
    <source>
        <strain evidence="12">cv. CDC Frontier</strain>
    </source>
</reference>